<name>A0AAV8ZL31_9CUCU</name>
<dbReference type="EMBL" id="JANEYF010001281">
    <property type="protein sequence ID" value="KAJ8965023.1"/>
    <property type="molecule type" value="Genomic_DNA"/>
</dbReference>
<comment type="caution">
    <text evidence="1">The sequence shown here is derived from an EMBL/GenBank/DDBJ whole genome shotgun (WGS) entry which is preliminary data.</text>
</comment>
<reference evidence="1" key="1">
    <citation type="journal article" date="2023" name="Insect Mol. Biol.">
        <title>Genome sequencing provides insights into the evolution of gene families encoding plant cell wall-degrading enzymes in longhorned beetles.</title>
        <authorList>
            <person name="Shin N.R."/>
            <person name="Okamura Y."/>
            <person name="Kirsch R."/>
            <person name="Pauchet Y."/>
        </authorList>
    </citation>
    <scope>NUCLEOTIDE SEQUENCE</scope>
    <source>
        <strain evidence="1">RBIC_L_NR</strain>
    </source>
</reference>
<proteinExistence type="predicted"/>
<keyword evidence="2" id="KW-1185">Reference proteome</keyword>
<evidence type="ECO:0000313" key="1">
    <source>
        <dbReference type="EMBL" id="KAJ8965023.1"/>
    </source>
</evidence>
<gene>
    <name evidence="1" type="ORF">NQ314_004421</name>
</gene>
<dbReference type="AlphaFoldDB" id="A0AAV8ZL31"/>
<protein>
    <submittedName>
        <fullName evidence="1">Uncharacterized protein</fullName>
    </submittedName>
</protein>
<sequence>MMQVQKKVFLKSPKRLRAFHRKCPGIPEPPQQIPTRWGTWLQAAFYYAEYFQQIKAVILQFNPDEAAAIKESQTKFEDISVETALKNIAKNYIPLHESIKKLENSALSRCR</sequence>
<organism evidence="1 2">
    <name type="scientific">Rhamnusium bicolor</name>
    <dbReference type="NCBI Taxonomy" id="1586634"/>
    <lineage>
        <taxon>Eukaryota</taxon>
        <taxon>Metazoa</taxon>
        <taxon>Ecdysozoa</taxon>
        <taxon>Arthropoda</taxon>
        <taxon>Hexapoda</taxon>
        <taxon>Insecta</taxon>
        <taxon>Pterygota</taxon>
        <taxon>Neoptera</taxon>
        <taxon>Endopterygota</taxon>
        <taxon>Coleoptera</taxon>
        <taxon>Polyphaga</taxon>
        <taxon>Cucujiformia</taxon>
        <taxon>Chrysomeloidea</taxon>
        <taxon>Cerambycidae</taxon>
        <taxon>Lepturinae</taxon>
        <taxon>Rhagiini</taxon>
        <taxon>Rhamnusium</taxon>
    </lineage>
</organism>
<dbReference type="Proteomes" id="UP001162156">
    <property type="component" value="Unassembled WGS sequence"/>
</dbReference>
<evidence type="ECO:0000313" key="2">
    <source>
        <dbReference type="Proteomes" id="UP001162156"/>
    </source>
</evidence>
<accession>A0AAV8ZL31</accession>